<dbReference type="AlphaFoldDB" id="A0A3N4I3S5"/>
<feature type="region of interest" description="Disordered" evidence="1">
    <location>
        <begin position="1"/>
        <end position="22"/>
    </location>
</feature>
<reference evidence="2 3" key="1">
    <citation type="journal article" date="2018" name="Nat. Ecol. Evol.">
        <title>Pezizomycetes genomes reveal the molecular basis of ectomycorrhizal truffle lifestyle.</title>
        <authorList>
            <person name="Murat C."/>
            <person name="Payen T."/>
            <person name="Noel B."/>
            <person name="Kuo A."/>
            <person name="Morin E."/>
            <person name="Chen J."/>
            <person name="Kohler A."/>
            <person name="Krizsan K."/>
            <person name="Balestrini R."/>
            <person name="Da Silva C."/>
            <person name="Montanini B."/>
            <person name="Hainaut M."/>
            <person name="Levati E."/>
            <person name="Barry K.W."/>
            <person name="Belfiori B."/>
            <person name="Cichocki N."/>
            <person name="Clum A."/>
            <person name="Dockter R.B."/>
            <person name="Fauchery L."/>
            <person name="Guy J."/>
            <person name="Iotti M."/>
            <person name="Le Tacon F."/>
            <person name="Lindquist E.A."/>
            <person name="Lipzen A."/>
            <person name="Malagnac F."/>
            <person name="Mello A."/>
            <person name="Molinier V."/>
            <person name="Miyauchi S."/>
            <person name="Poulain J."/>
            <person name="Riccioni C."/>
            <person name="Rubini A."/>
            <person name="Sitrit Y."/>
            <person name="Splivallo R."/>
            <person name="Traeger S."/>
            <person name="Wang M."/>
            <person name="Zifcakova L."/>
            <person name="Wipf D."/>
            <person name="Zambonelli A."/>
            <person name="Paolocci F."/>
            <person name="Nowrousian M."/>
            <person name="Ottonello S."/>
            <person name="Baldrian P."/>
            <person name="Spatafora J.W."/>
            <person name="Henrissat B."/>
            <person name="Nagy L.G."/>
            <person name="Aury J.M."/>
            <person name="Wincker P."/>
            <person name="Grigoriev I.V."/>
            <person name="Bonfante P."/>
            <person name="Martin F.M."/>
        </authorList>
    </citation>
    <scope>NUCLEOTIDE SEQUENCE [LARGE SCALE GENOMIC DNA]</scope>
    <source>
        <strain evidence="2 3">RN42</strain>
    </source>
</reference>
<dbReference type="Proteomes" id="UP000275078">
    <property type="component" value="Unassembled WGS sequence"/>
</dbReference>
<sequence length="149" mass="16157">MSGPSTESIQRPPAPLRFTLPHPTTRNTSIHFHLTPLPKHLTLHLTLRPTDAPASGGPALLGSMVYALPNINKPKEIPLTTPLLVRQESFELATSVARALAGRTKRAVMVGCDFGYGENEVAEKFELVKRIVEGILGLVSAPEKEKESS</sequence>
<dbReference type="InterPro" id="IPR032157">
    <property type="entry name" value="PAC4"/>
</dbReference>
<keyword evidence="3" id="KW-1185">Reference proteome</keyword>
<evidence type="ECO:0000313" key="2">
    <source>
        <dbReference type="EMBL" id="RPA80753.1"/>
    </source>
</evidence>
<dbReference type="EMBL" id="ML119685">
    <property type="protein sequence ID" value="RPA80753.1"/>
    <property type="molecule type" value="Genomic_DNA"/>
</dbReference>
<accession>A0A3N4I3S5</accession>
<dbReference type="OrthoDB" id="5407417at2759"/>
<evidence type="ECO:0000313" key="3">
    <source>
        <dbReference type="Proteomes" id="UP000275078"/>
    </source>
</evidence>
<evidence type="ECO:0008006" key="4">
    <source>
        <dbReference type="Google" id="ProtNLM"/>
    </source>
</evidence>
<gene>
    <name evidence="2" type="ORF">BJ508DRAFT_327083</name>
</gene>
<organism evidence="2 3">
    <name type="scientific">Ascobolus immersus RN42</name>
    <dbReference type="NCBI Taxonomy" id="1160509"/>
    <lineage>
        <taxon>Eukaryota</taxon>
        <taxon>Fungi</taxon>
        <taxon>Dikarya</taxon>
        <taxon>Ascomycota</taxon>
        <taxon>Pezizomycotina</taxon>
        <taxon>Pezizomycetes</taxon>
        <taxon>Pezizales</taxon>
        <taxon>Ascobolaceae</taxon>
        <taxon>Ascobolus</taxon>
    </lineage>
</organism>
<name>A0A3N4I3S5_ASCIM</name>
<dbReference type="Pfam" id="PF16093">
    <property type="entry name" value="PAC4"/>
    <property type="match status" value="1"/>
</dbReference>
<protein>
    <recommendedName>
        <fullName evidence="4">Proteasome assembly chaperone 3</fullName>
    </recommendedName>
</protein>
<proteinExistence type="predicted"/>
<dbReference type="GO" id="GO:0043248">
    <property type="term" value="P:proteasome assembly"/>
    <property type="evidence" value="ECO:0007669"/>
    <property type="project" value="InterPro"/>
</dbReference>
<evidence type="ECO:0000256" key="1">
    <source>
        <dbReference type="SAM" id="MobiDB-lite"/>
    </source>
</evidence>